<feature type="compositionally biased region" description="Basic residues" evidence="1">
    <location>
        <begin position="1"/>
        <end position="13"/>
    </location>
</feature>
<keyword evidence="3" id="KW-1185">Reference proteome</keyword>
<dbReference type="HOGENOM" id="CLU_014874_0_0_11"/>
<name>G8WRC5_STREN</name>
<dbReference type="Proteomes" id="UP000007842">
    <property type="component" value="Chromosome"/>
</dbReference>
<gene>
    <name evidence="2" type="ordered locus">SCATT_05710</name>
</gene>
<dbReference type="InterPro" id="IPR006944">
    <property type="entry name" value="Phage/GTA_portal"/>
</dbReference>
<dbReference type="KEGG" id="scy:SCATT_05710"/>
<sequence length="899" mass="97928">MPRRNRNRHRPRRTPADMTKTQVPGVGAGAQVYTAAQVAAMLNSISASPQIPGGFNPLPRTDPQVAFGPGLPLIPAQIDPVRQDTGRPEPRFNEYPVSANLPGITDRLVPWKVLRDAAAAGGIARRCIEIRKADIATLEWAITITKSAIAQAEADHPSMARADIEADLRKRLSPEIARCTAFWEQPDPGQDEEWPDWIGKLLEEHLVLDAVAIYPRRTYGGDLYALEILDGSTIKVLRDYRGGRPVPPQPAFQQHLWGFPRGEYVADVDPDGAVPDGYSADQLIYKRRNVRAFTPYGYSAVEQALEDLDVWLRRRQWIRAEFTDGAIPAGVLRNTAANGWTPQQVLEYETALNDAWSGQTLERHRLRILPPGFELESMADVAEKYRPEYDLFLLKQLASHFATTIAELNFTEPGGLGSSGYHEGQADIKERSATMPTYRWIQNLVTQISRRHLGMAPELEFRILGLESEDEAAADMVAQSRVQWGRMTLNEDRDRLGLPRYAFPEADMPMLMTTRGVVFLEGASEVAEPGELIGPVQAPPQDDADADGELDAPYGPDTDISNPATSGSDDDSEQTAAKKSQELAAYRRWIRRNATPARPFRFAYLTKADAPELDGAPVIFAAPGGDDRPKAGDPSPVWPGWDRDEATAAVWQPRIVRHLMAAVPADALAERWLARELVKTDTTDRTDPGQDGADSDEWAATLAAAFLTSEGIDLTGILAPLLNDLWTEGWAIGHAAARAIMSGRAKALYGWAVGDAADAARGLTAATRMALAVFRQQSAPLVRSIAAGRLAALGRVLGGARAGHQTAAQLAEALRDLLRDRSWAAMTAMTEVARAVLAAAVDAYRTGQVNACDWAIEPGACPACVANHQAGPLPLGAVWPTGDTQPPAHPRCRCALVPA</sequence>
<feature type="region of interest" description="Disordered" evidence="1">
    <location>
        <begin position="1"/>
        <end position="23"/>
    </location>
</feature>
<proteinExistence type="predicted"/>
<evidence type="ECO:0000313" key="2">
    <source>
        <dbReference type="EMBL" id="AEW92942.1"/>
    </source>
</evidence>
<accession>G8WRC5</accession>
<organism evidence="2 3">
    <name type="scientific">Streptantibioticus cattleyicolor (strain ATCC 35852 / DSM 46488 / JCM 4925 / NBRC 14057 / NRRL 8057)</name>
    <name type="common">Streptomyces cattleya</name>
    <dbReference type="NCBI Taxonomy" id="1003195"/>
    <lineage>
        <taxon>Bacteria</taxon>
        <taxon>Bacillati</taxon>
        <taxon>Actinomycetota</taxon>
        <taxon>Actinomycetes</taxon>
        <taxon>Kitasatosporales</taxon>
        <taxon>Streptomycetaceae</taxon>
        <taxon>Streptantibioticus</taxon>
    </lineage>
</organism>
<dbReference type="STRING" id="1003195.SCATT_05710"/>
<protein>
    <submittedName>
        <fullName evidence="2">Phage head morphogenesis protein, SPP1 gp7 family</fullName>
    </submittedName>
</protein>
<feature type="region of interest" description="Disordered" evidence="1">
    <location>
        <begin position="532"/>
        <end position="580"/>
    </location>
</feature>
<dbReference type="PATRIC" id="fig|1003195.29.peg.569"/>
<reference evidence="3" key="1">
    <citation type="submission" date="2011-12" db="EMBL/GenBank/DDBJ databases">
        <title>Complete genome sequence of Streptomyces cattleya strain DSM 46488.</title>
        <authorList>
            <person name="Ou H.-Y."/>
            <person name="Li P."/>
            <person name="Zhao C."/>
            <person name="O'Hagan D."/>
            <person name="Deng Z."/>
        </authorList>
    </citation>
    <scope>NUCLEOTIDE SEQUENCE [LARGE SCALE GENOMIC DNA]</scope>
    <source>
        <strain evidence="3">ATCC 35852 / DSM 46488 / JCM 4925 / NBRC 14057 / NRRL 8057</strain>
    </source>
</reference>
<dbReference type="eggNOG" id="COG4695">
    <property type="taxonomic scope" value="Bacteria"/>
</dbReference>
<evidence type="ECO:0000256" key="1">
    <source>
        <dbReference type="SAM" id="MobiDB-lite"/>
    </source>
</evidence>
<dbReference type="EMBL" id="CP003219">
    <property type="protein sequence ID" value="AEW92942.1"/>
    <property type="molecule type" value="Genomic_DNA"/>
</dbReference>
<evidence type="ECO:0000313" key="3">
    <source>
        <dbReference type="Proteomes" id="UP000007842"/>
    </source>
</evidence>
<dbReference type="Pfam" id="PF04860">
    <property type="entry name" value="Phage_portal"/>
    <property type="match status" value="1"/>
</dbReference>
<dbReference type="AlphaFoldDB" id="G8WRC5"/>